<sequence length="116" mass="13580">MFLKRKKRREFSQVQNARIASPIKHAKHYLHGYLKEIQKIVAARPHDVIEAWHQVFGDKYKKMSQAIGFRDHVLLVKVYNSSLYALLKQTPQHDLIASLHQVASHVQIREIQFLLG</sequence>
<protein>
    <recommendedName>
        <fullName evidence="3">DUF721 domain-containing protein</fullName>
    </recommendedName>
</protein>
<accession>A0A2R8FAN8</accession>
<reference evidence="2" key="1">
    <citation type="submission" date="2017-11" db="EMBL/GenBank/DDBJ databases">
        <authorList>
            <person name="Seth-Smith MB H."/>
        </authorList>
    </citation>
    <scope>NUCLEOTIDE SEQUENCE [LARGE SCALE GENOMIC DNA]</scope>
</reference>
<gene>
    <name evidence="1" type="ORF">C10C_0247</name>
</gene>
<keyword evidence="2" id="KW-1185">Reference proteome</keyword>
<name>A0A2R8FAN8_9CHLA</name>
<evidence type="ECO:0000313" key="2">
    <source>
        <dbReference type="Proteomes" id="UP000244926"/>
    </source>
</evidence>
<dbReference type="Pfam" id="PF05258">
    <property type="entry name" value="DciA"/>
    <property type="match status" value="1"/>
</dbReference>
<dbReference type="EMBL" id="LT993738">
    <property type="protein sequence ID" value="SPN73421.1"/>
    <property type="molecule type" value="Genomic_DNA"/>
</dbReference>
<dbReference type="InterPro" id="IPR007922">
    <property type="entry name" value="DciA-like"/>
</dbReference>
<proteinExistence type="predicted"/>
<evidence type="ECO:0000313" key="1">
    <source>
        <dbReference type="EMBL" id="SPN73421.1"/>
    </source>
</evidence>
<dbReference type="KEGG" id="csee:C10C_0247"/>
<dbReference type="OrthoDB" id="18071at2"/>
<dbReference type="RefSeq" id="WP_108896390.1">
    <property type="nucleotide sequence ID" value="NZ_LT993738.1"/>
</dbReference>
<dbReference type="Proteomes" id="UP000244926">
    <property type="component" value="Chromosome I"/>
</dbReference>
<evidence type="ECO:0008006" key="3">
    <source>
        <dbReference type="Google" id="ProtNLM"/>
    </source>
</evidence>
<dbReference type="AlphaFoldDB" id="A0A2R8FAN8"/>
<organism evidence="1 2">
    <name type="scientific">Chlamydia serpentis</name>
    <dbReference type="NCBI Taxonomy" id="1967782"/>
    <lineage>
        <taxon>Bacteria</taxon>
        <taxon>Pseudomonadati</taxon>
        <taxon>Chlamydiota</taxon>
        <taxon>Chlamydiia</taxon>
        <taxon>Chlamydiales</taxon>
        <taxon>Chlamydiaceae</taxon>
        <taxon>Chlamydia/Chlamydophila group</taxon>
        <taxon>Chlamydia</taxon>
    </lineage>
</organism>